<gene>
    <name evidence="7" type="ORF">ANANG_G00084480</name>
</gene>
<dbReference type="Proteomes" id="UP001044222">
    <property type="component" value="Unassembled WGS sequence"/>
</dbReference>
<dbReference type="EMBL" id="JAFIRN010000004">
    <property type="protein sequence ID" value="KAG5850630.1"/>
    <property type="molecule type" value="Genomic_DNA"/>
</dbReference>
<sequence>MKPIHVLFWLTIWRCIDALENGCPRLPVVENADVLDSSLKTNYTDGDLIHFTCRVGYVSSRKITYKCNDRRWTINRQTKCSPKQCELPEDIVNGYYNLVNGTDFVFGTVIKYTCNEGYMLVGRSNTRLCMSEGWSDRVPSCEVVKCLAELNNDNMIVTGLGDDISVSYGHVLHFKCASSDLTLNGEPEVTCLSNGKWSSSFPTCGGKIHAPTQRPPQPKPQPWFSCAPPPLIPFGDIKDAITDNGTTLQNAFNHVQ</sequence>
<dbReference type="InterPro" id="IPR000436">
    <property type="entry name" value="Sushi_SCR_CCP_dom"/>
</dbReference>
<feature type="disulfide bond" evidence="4">
    <location>
        <begin position="114"/>
        <end position="141"/>
    </location>
</feature>
<evidence type="ECO:0000256" key="3">
    <source>
        <dbReference type="ARBA" id="ARBA00023157"/>
    </source>
</evidence>
<dbReference type="InterPro" id="IPR035976">
    <property type="entry name" value="Sushi/SCR/CCP_sf"/>
</dbReference>
<feature type="signal peptide" evidence="5">
    <location>
        <begin position="1"/>
        <end position="18"/>
    </location>
</feature>
<evidence type="ECO:0000256" key="4">
    <source>
        <dbReference type="PROSITE-ProRule" id="PRU00302"/>
    </source>
</evidence>
<evidence type="ECO:0000256" key="5">
    <source>
        <dbReference type="SAM" id="SignalP"/>
    </source>
</evidence>
<keyword evidence="8" id="KW-1185">Reference proteome</keyword>
<dbReference type="SMART" id="SM00032">
    <property type="entry name" value="CCP"/>
    <property type="match status" value="3"/>
</dbReference>
<dbReference type="PANTHER" id="PTHR45656:SF4">
    <property type="entry name" value="PROTEIN CBR-CLEC-78"/>
    <property type="match status" value="1"/>
</dbReference>
<dbReference type="Pfam" id="PF00084">
    <property type="entry name" value="Sushi"/>
    <property type="match status" value="3"/>
</dbReference>
<keyword evidence="1 5" id="KW-0732">Signal</keyword>
<evidence type="ECO:0000259" key="6">
    <source>
        <dbReference type="PROSITE" id="PS50923"/>
    </source>
</evidence>
<dbReference type="AlphaFoldDB" id="A0A9D3MNP8"/>
<evidence type="ECO:0000313" key="7">
    <source>
        <dbReference type="EMBL" id="KAG5850630.1"/>
    </source>
</evidence>
<keyword evidence="2" id="KW-0677">Repeat</keyword>
<keyword evidence="3 4" id="KW-1015">Disulfide bond</keyword>
<feature type="domain" description="Sushi" evidence="6">
    <location>
        <begin position="144"/>
        <end position="206"/>
    </location>
</feature>
<dbReference type="Gene3D" id="2.10.70.10">
    <property type="entry name" value="Complement Module, domain 1"/>
    <property type="match status" value="3"/>
</dbReference>
<keyword evidence="4" id="KW-0768">Sushi</keyword>
<dbReference type="CDD" id="cd00033">
    <property type="entry name" value="CCP"/>
    <property type="match status" value="3"/>
</dbReference>
<dbReference type="InterPro" id="IPR051277">
    <property type="entry name" value="SEZ6_CSMD_C4BPB_Regulators"/>
</dbReference>
<accession>A0A9D3MNP8</accession>
<feature type="domain" description="Sushi" evidence="6">
    <location>
        <begin position="21"/>
        <end position="82"/>
    </location>
</feature>
<dbReference type="SUPFAM" id="SSF57535">
    <property type="entry name" value="Complement control module/SCR domain"/>
    <property type="match status" value="3"/>
</dbReference>
<name>A0A9D3MNP8_ANGAN</name>
<organism evidence="7 8">
    <name type="scientific">Anguilla anguilla</name>
    <name type="common">European freshwater eel</name>
    <name type="synonym">Muraena anguilla</name>
    <dbReference type="NCBI Taxonomy" id="7936"/>
    <lineage>
        <taxon>Eukaryota</taxon>
        <taxon>Metazoa</taxon>
        <taxon>Chordata</taxon>
        <taxon>Craniata</taxon>
        <taxon>Vertebrata</taxon>
        <taxon>Euteleostomi</taxon>
        <taxon>Actinopterygii</taxon>
        <taxon>Neopterygii</taxon>
        <taxon>Teleostei</taxon>
        <taxon>Anguilliformes</taxon>
        <taxon>Anguillidae</taxon>
        <taxon>Anguilla</taxon>
    </lineage>
</organism>
<feature type="domain" description="Sushi" evidence="6">
    <location>
        <begin position="83"/>
        <end position="143"/>
    </location>
</feature>
<evidence type="ECO:0000256" key="2">
    <source>
        <dbReference type="ARBA" id="ARBA00022737"/>
    </source>
</evidence>
<comment type="caution">
    <text evidence="7">The sequence shown here is derived from an EMBL/GenBank/DDBJ whole genome shotgun (WGS) entry which is preliminary data.</text>
</comment>
<proteinExistence type="predicted"/>
<evidence type="ECO:0000313" key="8">
    <source>
        <dbReference type="Proteomes" id="UP001044222"/>
    </source>
</evidence>
<protein>
    <recommendedName>
        <fullName evidence="6">Sushi domain-containing protein</fullName>
    </recommendedName>
</protein>
<evidence type="ECO:0000256" key="1">
    <source>
        <dbReference type="ARBA" id="ARBA00022729"/>
    </source>
</evidence>
<feature type="disulfide bond" evidence="4">
    <location>
        <begin position="53"/>
        <end position="80"/>
    </location>
</feature>
<reference evidence="7" key="1">
    <citation type="submission" date="2021-01" db="EMBL/GenBank/DDBJ databases">
        <title>A chromosome-scale assembly of European eel, Anguilla anguilla.</title>
        <authorList>
            <person name="Henkel C."/>
            <person name="Jong-Raadsen S.A."/>
            <person name="Dufour S."/>
            <person name="Weltzien F.-A."/>
            <person name="Palstra A.P."/>
            <person name="Pelster B."/>
            <person name="Spaink H.P."/>
            <person name="Van Den Thillart G.E."/>
            <person name="Jansen H."/>
            <person name="Zahm M."/>
            <person name="Klopp C."/>
            <person name="Cedric C."/>
            <person name="Louis A."/>
            <person name="Berthelot C."/>
            <person name="Parey E."/>
            <person name="Roest Crollius H."/>
            <person name="Montfort J."/>
            <person name="Robinson-Rechavi M."/>
            <person name="Bucao C."/>
            <person name="Bouchez O."/>
            <person name="Gislard M."/>
            <person name="Lluch J."/>
            <person name="Milhes M."/>
            <person name="Lampietro C."/>
            <person name="Lopez Roques C."/>
            <person name="Donnadieu C."/>
            <person name="Braasch I."/>
            <person name="Desvignes T."/>
            <person name="Postlethwait J."/>
            <person name="Bobe J."/>
            <person name="Guiguen Y."/>
            <person name="Dirks R."/>
        </authorList>
    </citation>
    <scope>NUCLEOTIDE SEQUENCE</scope>
    <source>
        <strain evidence="7">Tag_6206</strain>
        <tissue evidence="7">Liver</tissue>
    </source>
</reference>
<dbReference type="PROSITE" id="PS50923">
    <property type="entry name" value="SUSHI"/>
    <property type="match status" value="3"/>
</dbReference>
<comment type="caution">
    <text evidence="4">Lacks conserved residue(s) required for the propagation of feature annotation.</text>
</comment>
<dbReference type="PANTHER" id="PTHR45656">
    <property type="entry name" value="PROTEIN CBR-CLEC-78"/>
    <property type="match status" value="1"/>
</dbReference>
<feature type="chain" id="PRO_5038628365" description="Sushi domain-containing protein" evidence="5">
    <location>
        <begin position="19"/>
        <end position="256"/>
    </location>
</feature>